<accession>A0A4R6EEL9</accession>
<protein>
    <submittedName>
        <fullName evidence="2">RES domain-containing protein</fullName>
    </submittedName>
</protein>
<proteinExistence type="predicted"/>
<gene>
    <name evidence="2" type="ORF">C7389_10163</name>
</gene>
<dbReference type="InterPro" id="IPR014914">
    <property type="entry name" value="RES_dom"/>
</dbReference>
<dbReference type="AlphaFoldDB" id="A0A4R6EEL9"/>
<dbReference type="OrthoDB" id="9799238at2"/>
<dbReference type="Proteomes" id="UP000295129">
    <property type="component" value="Unassembled WGS sequence"/>
</dbReference>
<sequence>MTDLVELLPQAPVVALGGTVLRLVESQEQVATNRLVDSLEEQALLESLLESSKPPAPAGSHRLHYLLATPFRYPPLRHGSRFGGRFEPSLFYGARRLETVLAESAYYRLLFFAGMATPPAQPLRTQHTLFSAGIATRRGLRLQVAPFDAVRAALVDPVDYRVPQRLGSAMREAGIEAFEYPSARDPAQGINVALFAPAALSGNRPLSTQAWLAETALAGVSFYSAEAGGVHRYLRSQFEVDGVLPAPAV</sequence>
<dbReference type="Pfam" id="PF08808">
    <property type="entry name" value="RES"/>
    <property type="match status" value="1"/>
</dbReference>
<feature type="domain" description="RES" evidence="1">
    <location>
        <begin position="70"/>
        <end position="206"/>
    </location>
</feature>
<dbReference type="RefSeq" id="WP_133587222.1">
    <property type="nucleotide sequence ID" value="NZ_SNVV01000001.1"/>
</dbReference>
<evidence type="ECO:0000313" key="2">
    <source>
        <dbReference type="EMBL" id="TDN56684.1"/>
    </source>
</evidence>
<evidence type="ECO:0000313" key="3">
    <source>
        <dbReference type="Proteomes" id="UP000295129"/>
    </source>
</evidence>
<dbReference type="EMBL" id="SNVV01000001">
    <property type="protein sequence ID" value="TDN56684.1"/>
    <property type="molecule type" value="Genomic_DNA"/>
</dbReference>
<reference evidence="2 3" key="1">
    <citation type="submission" date="2019-03" db="EMBL/GenBank/DDBJ databases">
        <title>Genomic Encyclopedia of Type Strains, Phase IV (KMG-IV): sequencing the most valuable type-strain genomes for metagenomic binning, comparative biology and taxonomic classification.</title>
        <authorList>
            <person name="Goeker M."/>
        </authorList>
    </citation>
    <scope>NUCLEOTIDE SEQUENCE [LARGE SCALE GENOMIC DNA]</scope>
    <source>
        <strain evidence="2 3">DSM 12121</strain>
    </source>
</reference>
<comment type="caution">
    <text evidence="2">The sequence shown here is derived from an EMBL/GenBank/DDBJ whole genome shotgun (WGS) entry which is preliminary data.</text>
</comment>
<keyword evidence="3" id="KW-1185">Reference proteome</keyword>
<evidence type="ECO:0000259" key="1">
    <source>
        <dbReference type="SMART" id="SM00953"/>
    </source>
</evidence>
<dbReference type="SMART" id="SM00953">
    <property type="entry name" value="RES"/>
    <property type="match status" value="1"/>
</dbReference>
<organism evidence="2 3">
    <name type="scientific">Azoarcus indigens</name>
    <dbReference type="NCBI Taxonomy" id="29545"/>
    <lineage>
        <taxon>Bacteria</taxon>
        <taxon>Pseudomonadati</taxon>
        <taxon>Pseudomonadota</taxon>
        <taxon>Betaproteobacteria</taxon>
        <taxon>Rhodocyclales</taxon>
        <taxon>Zoogloeaceae</taxon>
        <taxon>Azoarcus</taxon>
    </lineage>
</organism>
<name>A0A4R6EEL9_9RHOO</name>